<evidence type="ECO:0000256" key="6">
    <source>
        <dbReference type="ARBA" id="ARBA00023141"/>
    </source>
</evidence>
<proteinExistence type="inferred from homology"/>
<dbReference type="SUPFAM" id="SSF51735">
    <property type="entry name" value="NAD(P)-binding Rossmann-fold domains"/>
    <property type="match status" value="1"/>
</dbReference>
<comment type="similarity">
    <text evidence="8">Belongs to the shikimate dehydrogenase family.</text>
</comment>
<evidence type="ECO:0000256" key="1">
    <source>
        <dbReference type="ARBA" id="ARBA00004871"/>
    </source>
</evidence>
<feature type="active site" description="Proton acceptor" evidence="8">
    <location>
        <position position="67"/>
    </location>
</feature>
<evidence type="ECO:0000256" key="8">
    <source>
        <dbReference type="HAMAP-Rule" id="MF_00222"/>
    </source>
</evidence>
<evidence type="ECO:0000256" key="4">
    <source>
        <dbReference type="ARBA" id="ARBA00022857"/>
    </source>
</evidence>
<protein>
    <recommendedName>
        <fullName evidence="2 8">Shikimate dehydrogenase (NADP(+))</fullName>
        <shortName evidence="8">SDH</shortName>
        <ecNumber evidence="2 8">1.1.1.25</ecNumber>
    </recommendedName>
</protein>
<dbReference type="InterPro" id="IPR011342">
    <property type="entry name" value="Shikimate_DH"/>
</dbReference>
<dbReference type="Pfam" id="PF08501">
    <property type="entry name" value="Shikimate_dh_N"/>
    <property type="match status" value="1"/>
</dbReference>
<feature type="domain" description="SDH C-terminal" evidence="11">
    <location>
        <begin position="246"/>
        <end position="271"/>
    </location>
</feature>
<keyword evidence="5 8" id="KW-0560">Oxidoreductase</keyword>
<dbReference type="GO" id="GO:0009423">
    <property type="term" value="P:chorismate biosynthetic process"/>
    <property type="evidence" value="ECO:0007669"/>
    <property type="project" value="UniProtKB-UniRule"/>
</dbReference>
<dbReference type="eggNOG" id="COG0169">
    <property type="taxonomic scope" value="Bacteria"/>
</dbReference>
<feature type="binding site" evidence="8">
    <location>
        <position position="104"/>
    </location>
    <ligand>
        <name>shikimate</name>
        <dbReference type="ChEBI" id="CHEBI:36208"/>
    </ligand>
</feature>
<feature type="binding site" evidence="8">
    <location>
        <position position="225"/>
    </location>
    <ligand>
        <name>NADP(+)</name>
        <dbReference type="ChEBI" id="CHEBI:58349"/>
    </ligand>
</feature>
<feature type="binding site" evidence="8">
    <location>
        <position position="253"/>
    </location>
    <ligand>
        <name>shikimate</name>
        <dbReference type="ChEBI" id="CHEBI:36208"/>
    </ligand>
</feature>
<gene>
    <name evidence="8" type="primary">aroE</name>
    <name evidence="12" type="ordered locus">Rcas_3415</name>
</gene>
<name>A7NPG9_ROSCS</name>
<dbReference type="InterPro" id="IPR041121">
    <property type="entry name" value="SDH_C"/>
</dbReference>
<organism evidence="12 13">
    <name type="scientific">Roseiflexus castenholzii (strain DSM 13941 / HLO8)</name>
    <dbReference type="NCBI Taxonomy" id="383372"/>
    <lineage>
        <taxon>Bacteria</taxon>
        <taxon>Bacillati</taxon>
        <taxon>Chloroflexota</taxon>
        <taxon>Chloroflexia</taxon>
        <taxon>Chloroflexales</taxon>
        <taxon>Roseiflexineae</taxon>
        <taxon>Roseiflexaceae</taxon>
        <taxon>Roseiflexus</taxon>
    </lineage>
</organism>
<dbReference type="NCBIfam" id="TIGR00507">
    <property type="entry name" value="aroE"/>
    <property type="match status" value="1"/>
</dbReference>
<feature type="domain" description="Quinate/shikimate 5-dehydrogenase/glutamyl-tRNA reductase" evidence="9">
    <location>
        <begin position="121"/>
        <end position="201"/>
    </location>
</feature>
<dbReference type="HOGENOM" id="CLU_044063_0_1_0"/>
<dbReference type="Pfam" id="PF01488">
    <property type="entry name" value="Shikimate_DH"/>
    <property type="match status" value="1"/>
</dbReference>
<comment type="subunit">
    <text evidence="8">Homodimer.</text>
</comment>
<comment type="function">
    <text evidence="8">Involved in the biosynthesis of the chorismate, which leads to the biosynthesis of aromatic amino acids. Catalyzes the reversible NADPH linked reduction of 3-dehydroshikimate (DHSA) to yield shikimate (SA).</text>
</comment>
<feature type="domain" description="Shikimate dehydrogenase substrate binding N-terminal" evidence="10">
    <location>
        <begin position="8"/>
        <end position="90"/>
    </location>
</feature>
<evidence type="ECO:0000259" key="9">
    <source>
        <dbReference type="Pfam" id="PF01488"/>
    </source>
</evidence>
<comment type="catalytic activity">
    <reaction evidence="7 8">
        <text>shikimate + NADP(+) = 3-dehydroshikimate + NADPH + H(+)</text>
        <dbReference type="Rhea" id="RHEA:17737"/>
        <dbReference type="ChEBI" id="CHEBI:15378"/>
        <dbReference type="ChEBI" id="CHEBI:16630"/>
        <dbReference type="ChEBI" id="CHEBI:36208"/>
        <dbReference type="ChEBI" id="CHEBI:57783"/>
        <dbReference type="ChEBI" id="CHEBI:58349"/>
        <dbReference type="EC" id="1.1.1.25"/>
    </reaction>
</comment>
<accession>A7NPG9</accession>
<comment type="caution">
    <text evidence="8">Lacks conserved residue(s) required for the propagation of feature annotation.</text>
</comment>
<dbReference type="RefSeq" id="WP_012121889.1">
    <property type="nucleotide sequence ID" value="NC_009767.1"/>
</dbReference>
<dbReference type="PANTHER" id="PTHR21089">
    <property type="entry name" value="SHIKIMATE DEHYDROGENASE"/>
    <property type="match status" value="1"/>
</dbReference>
<evidence type="ECO:0000256" key="3">
    <source>
        <dbReference type="ARBA" id="ARBA00022605"/>
    </source>
</evidence>
<feature type="binding site" evidence="8">
    <location>
        <begin position="153"/>
        <end position="158"/>
    </location>
    <ligand>
        <name>NADP(+)</name>
        <dbReference type="ChEBI" id="CHEBI:58349"/>
    </ligand>
</feature>
<dbReference type="HAMAP" id="MF_00222">
    <property type="entry name" value="Shikimate_DH_AroE"/>
    <property type="match status" value="1"/>
</dbReference>
<dbReference type="GO" id="GO:0005829">
    <property type="term" value="C:cytosol"/>
    <property type="evidence" value="ECO:0007669"/>
    <property type="project" value="TreeGrafter"/>
</dbReference>
<evidence type="ECO:0000259" key="11">
    <source>
        <dbReference type="Pfam" id="PF18317"/>
    </source>
</evidence>
<feature type="binding site" evidence="8">
    <location>
        <position position="227"/>
    </location>
    <ligand>
        <name>shikimate</name>
        <dbReference type="ChEBI" id="CHEBI:36208"/>
    </ligand>
</feature>
<feature type="binding site" evidence="8">
    <location>
        <position position="88"/>
    </location>
    <ligand>
        <name>shikimate</name>
        <dbReference type="ChEBI" id="CHEBI:36208"/>
    </ligand>
</feature>
<evidence type="ECO:0000313" key="12">
    <source>
        <dbReference type="EMBL" id="ABU59465.1"/>
    </source>
</evidence>
<feature type="binding site" evidence="8">
    <location>
        <position position="246"/>
    </location>
    <ligand>
        <name>NADP(+)</name>
        <dbReference type="ChEBI" id="CHEBI:58349"/>
    </ligand>
</feature>
<keyword evidence="3 8" id="KW-0028">Amino-acid biosynthesis</keyword>
<feature type="binding site" evidence="8">
    <location>
        <begin position="16"/>
        <end position="18"/>
    </location>
    <ligand>
        <name>shikimate</name>
        <dbReference type="ChEBI" id="CHEBI:36208"/>
    </ligand>
</feature>
<comment type="pathway">
    <text evidence="1 8">Metabolic intermediate biosynthesis; chorismate biosynthesis; chorismate from D-erythrose 4-phosphate and phosphoenolpyruvate: step 4/7.</text>
</comment>
<dbReference type="EMBL" id="CP000804">
    <property type="protein sequence ID" value="ABU59465.1"/>
    <property type="molecule type" value="Genomic_DNA"/>
</dbReference>
<evidence type="ECO:0000256" key="7">
    <source>
        <dbReference type="ARBA" id="ARBA00049442"/>
    </source>
</evidence>
<dbReference type="GO" id="GO:0009073">
    <property type="term" value="P:aromatic amino acid family biosynthetic process"/>
    <property type="evidence" value="ECO:0007669"/>
    <property type="project" value="UniProtKB-KW"/>
</dbReference>
<sequence>MSIALTGVIGDPVSHSLSPFLHHAAFEHLGIAARYERWQTSSAALPARVASLRAPHVLGANVTLPHKIAVVRLLDRLDPLAAQIGAVNTIVRLPDGQLEGCNTDAPATIATLREDAGVDPAGRRVVILGASGAARAAAFALIGARASMLTVINRTLERAEELLADVLASRDDDPYLRALALDDPDVPDAIRAADVIINATSLGWHRDETPLPGYLIPATALVFDMVYQPTRLLREAAQAGASTLDGRGMLVRQAALSFERWTGAPAPLDVMFAAFDQARSMAA</sequence>
<dbReference type="Gene3D" id="3.40.50.10860">
    <property type="entry name" value="Leucine Dehydrogenase, chain A, domain 1"/>
    <property type="match status" value="1"/>
</dbReference>
<dbReference type="GO" id="GO:0008652">
    <property type="term" value="P:amino acid biosynthetic process"/>
    <property type="evidence" value="ECO:0007669"/>
    <property type="project" value="UniProtKB-KW"/>
</dbReference>
<dbReference type="GO" id="GO:0050661">
    <property type="term" value="F:NADP binding"/>
    <property type="evidence" value="ECO:0007669"/>
    <property type="project" value="InterPro"/>
</dbReference>
<keyword evidence="6 8" id="KW-0057">Aromatic amino acid biosynthesis</keyword>
<dbReference type="EC" id="1.1.1.25" evidence="2 8"/>
<dbReference type="Gene3D" id="3.40.50.720">
    <property type="entry name" value="NAD(P)-binding Rossmann-like Domain"/>
    <property type="match status" value="1"/>
</dbReference>
<dbReference type="SUPFAM" id="SSF53223">
    <property type="entry name" value="Aminoacid dehydrogenase-like, N-terminal domain"/>
    <property type="match status" value="1"/>
</dbReference>
<dbReference type="InterPro" id="IPR046346">
    <property type="entry name" value="Aminoacid_DH-like_N_sf"/>
</dbReference>
<keyword evidence="13" id="KW-1185">Reference proteome</keyword>
<dbReference type="STRING" id="383372.Rcas_3415"/>
<dbReference type="Pfam" id="PF18317">
    <property type="entry name" value="SDH_C"/>
    <property type="match status" value="1"/>
</dbReference>
<evidence type="ECO:0000256" key="2">
    <source>
        <dbReference type="ARBA" id="ARBA00012962"/>
    </source>
</evidence>
<keyword evidence="4 8" id="KW-0521">NADP</keyword>
<reference evidence="12 13" key="1">
    <citation type="submission" date="2007-08" db="EMBL/GenBank/DDBJ databases">
        <title>Complete sequence of Roseiflexus castenholzii DSM 13941.</title>
        <authorList>
            <consortium name="US DOE Joint Genome Institute"/>
            <person name="Copeland A."/>
            <person name="Lucas S."/>
            <person name="Lapidus A."/>
            <person name="Barry K."/>
            <person name="Glavina del Rio T."/>
            <person name="Dalin E."/>
            <person name="Tice H."/>
            <person name="Pitluck S."/>
            <person name="Thompson L.S."/>
            <person name="Brettin T."/>
            <person name="Bruce D."/>
            <person name="Detter J.C."/>
            <person name="Han C."/>
            <person name="Tapia R."/>
            <person name="Schmutz J."/>
            <person name="Larimer F."/>
            <person name="Land M."/>
            <person name="Hauser L."/>
            <person name="Kyrpides N."/>
            <person name="Mikhailova N."/>
            <person name="Bryant D.A."/>
            <person name="Hanada S."/>
            <person name="Tsukatani Y."/>
            <person name="Richardson P."/>
        </authorList>
    </citation>
    <scope>NUCLEOTIDE SEQUENCE [LARGE SCALE GENOMIC DNA]</scope>
    <source>
        <strain evidence="13">DSM 13941 / HLO8</strain>
    </source>
</reference>
<dbReference type="Proteomes" id="UP000000263">
    <property type="component" value="Chromosome"/>
</dbReference>
<dbReference type="KEGG" id="rca:Rcas_3415"/>
<dbReference type="UniPathway" id="UPA00053">
    <property type="reaction ID" value="UER00087"/>
</dbReference>
<dbReference type="InterPro" id="IPR006151">
    <property type="entry name" value="Shikm_DH/Glu-tRNA_Rdtase"/>
</dbReference>
<evidence type="ECO:0000313" key="13">
    <source>
        <dbReference type="Proteomes" id="UP000000263"/>
    </source>
</evidence>
<dbReference type="InterPro" id="IPR036291">
    <property type="entry name" value="NAD(P)-bd_dom_sf"/>
</dbReference>
<dbReference type="PANTHER" id="PTHR21089:SF1">
    <property type="entry name" value="BIFUNCTIONAL 3-DEHYDROQUINATE DEHYDRATASE_SHIKIMATE DEHYDROGENASE, CHLOROPLASTIC"/>
    <property type="match status" value="1"/>
</dbReference>
<dbReference type="AlphaFoldDB" id="A7NPG9"/>
<feature type="binding site" evidence="8">
    <location>
        <position position="63"/>
    </location>
    <ligand>
        <name>shikimate</name>
        <dbReference type="ChEBI" id="CHEBI:36208"/>
    </ligand>
</feature>
<dbReference type="CDD" id="cd01065">
    <property type="entry name" value="NAD_bind_Shikimate_DH"/>
    <property type="match status" value="1"/>
</dbReference>
<dbReference type="OrthoDB" id="9792692at2"/>
<dbReference type="InterPro" id="IPR013708">
    <property type="entry name" value="Shikimate_DH-bd_N"/>
</dbReference>
<dbReference type="GO" id="GO:0019632">
    <property type="term" value="P:shikimate metabolic process"/>
    <property type="evidence" value="ECO:0007669"/>
    <property type="project" value="InterPro"/>
</dbReference>
<evidence type="ECO:0000256" key="5">
    <source>
        <dbReference type="ARBA" id="ARBA00023002"/>
    </source>
</evidence>
<evidence type="ECO:0000259" key="10">
    <source>
        <dbReference type="Pfam" id="PF08501"/>
    </source>
</evidence>
<dbReference type="GO" id="GO:0004764">
    <property type="term" value="F:shikimate 3-dehydrogenase (NADP+) activity"/>
    <property type="evidence" value="ECO:0007669"/>
    <property type="project" value="UniProtKB-UniRule"/>
</dbReference>
<dbReference type="InterPro" id="IPR022893">
    <property type="entry name" value="Shikimate_DH_fam"/>
</dbReference>